<name>A0A1X1V8L7_MYCGS</name>
<accession>A0A1X1V8L7</accession>
<dbReference type="SUPFAM" id="SSF56574">
    <property type="entry name" value="Serpins"/>
    <property type="match status" value="1"/>
</dbReference>
<dbReference type="InterPro" id="IPR036186">
    <property type="entry name" value="Serpin_sf"/>
</dbReference>
<dbReference type="AlphaFoldDB" id="A0A1X1V8L7"/>
<dbReference type="PANTHER" id="PTHR11461">
    <property type="entry name" value="SERINE PROTEASE INHIBITOR, SERPIN"/>
    <property type="match status" value="1"/>
</dbReference>
<gene>
    <name evidence="2" type="ORF">AWC07_13505</name>
</gene>
<evidence type="ECO:0000313" key="2">
    <source>
        <dbReference type="EMBL" id="ORV65359.1"/>
    </source>
</evidence>
<dbReference type="InterPro" id="IPR023796">
    <property type="entry name" value="Serpin_dom"/>
</dbReference>
<dbReference type="STRING" id="1777.AWC07_13505"/>
<protein>
    <recommendedName>
        <fullName evidence="1">Serpin domain-containing protein</fullName>
    </recommendedName>
</protein>
<evidence type="ECO:0000259" key="1">
    <source>
        <dbReference type="Pfam" id="PF00079"/>
    </source>
</evidence>
<dbReference type="GO" id="GO:0005615">
    <property type="term" value="C:extracellular space"/>
    <property type="evidence" value="ECO:0007669"/>
    <property type="project" value="InterPro"/>
</dbReference>
<dbReference type="GO" id="GO:0004867">
    <property type="term" value="F:serine-type endopeptidase inhibitor activity"/>
    <property type="evidence" value="ECO:0007669"/>
    <property type="project" value="InterPro"/>
</dbReference>
<proteinExistence type="predicted"/>
<dbReference type="InterPro" id="IPR000215">
    <property type="entry name" value="Serpin_fam"/>
</dbReference>
<feature type="domain" description="Serpin" evidence="1">
    <location>
        <begin position="2"/>
        <end position="95"/>
    </location>
</feature>
<dbReference type="Pfam" id="PF00079">
    <property type="entry name" value="Serpin"/>
    <property type="match status" value="1"/>
</dbReference>
<dbReference type="Gene3D" id="3.30.497.10">
    <property type="entry name" value="Antithrombin, subunit I, domain 2"/>
    <property type="match status" value="1"/>
</dbReference>
<evidence type="ECO:0000313" key="3">
    <source>
        <dbReference type="Proteomes" id="UP000193738"/>
    </source>
</evidence>
<dbReference type="Gene3D" id="2.30.39.10">
    <property type="entry name" value="Alpha-1-antitrypsin, domain 1"/>
    <property type="match status" value="1"/>
</dbReference>
<dbReference type="Proteomes" id="UP000193738">
    <property type="component" value="Unassembled WGS sequence"/>
</dbReference>
<dbReference type="InterPro" id="IPR042185">
    <property type="entry name" value="Serpin_sf_2"/>
</dbReference>
<dbReference type="EMBL" id="LQOX01000124">
    <property type="protein sequence ID" value="ORV65359.1"/>
    <property type="molecule type" value="Genomic_DNA"/>
</dbReference>
<sequence length="99" mass="10787">MVDAVWLQRGMSVRAPFLDILAAQYDAGVHLADFKANPDGERVTINNFASEATKGQIKDLIPPGAIDQLTRDVFLNAAYLKASWENPFPKELTADAPSA</sequence>
<comment type="caution">
    <text evidence="2">The sequence shown here is derived from an EMBL/GenBank/DDBJ whole genome shotgun (WGS) entry which is preliminary data.</text>
</comment>
<reference evidence="2 3" key="1">
    <citation type="submission" date="2016-01" db="EMBL/GenBank/DDBJ databases">
        <title>The new phylogeny of the genus Mycobacterium.</title>
        <authorList>
            <person name="Tarcisio F."/>
            <person name="Conor M."/>
            <person name="Antonella G."/>
            <person name="Elisabetta G."/>
            <person name="Giulia F.S."/>
            <person name="Sara T."/>
            <person name="Anna F."/>
            <person name="Clotilde B."/>
            <person name="Roberto B."/>
            <person name="Veronica D.S."/>
            <person name="Fabio R."/>
            <person name="Monica P."/>
            <person name="Olivier J."/>
            <person name="Enrico T."/>
            <person name="Nicola S."/>
        </authorList>
    </citation>
    <scope>NUCLEOTIDE SEQUENCE [LARGE SCALE GENOMIC DNA]</scope>
    <source>
        <strain evidence="2 3">DSM 43505</strain>
    </source>
</reference>
<dbReference type="PANTHER" id="PTHR11461:SF211">
    <property type="entry name" value="GH10112P-RELATED"/>
    <property type="match status" value="1"/>
</dbReference>
<organism evidence="2 3">
    <name type="scientific">Mycobacterium gastri</name>
    <dbReference type="NCBI Taxonomy" id="1777"/>
    <lineage>
        <taxon>Bacteria</taxon>
        <taxon>Bacillati</taxon>
        <taxon>Actinomycetota</taxon>
        <taxon>Actinomycetes</taxon>
        <taxon>Mycobacteriales</taxon>
        <taxon>Mycobacteriaceae</taxon>
        <taxon>Mycobacterium</taxon>
    </lineage>
</organism>
<keyword evidence="3" id="KW-1185">Reference proteome</keyword>
<dbReference type="InterPro" id="IPR042178">
    <property type="entry name" value="Serpin_sf_1"/>
</dbReference>